<proteinExistence type="predicted"/>
<evidence type="ECO:0000313" key="2">
    <source>
        <dbReference type="Proteomes" id="UP000215199"/>
    </source>
</evidence>
<keyword evidence="2" id="KW-1185">Reference proteome</keyword>
<organism evidence="1 2">
    <name type="scientific">Amycolatopsis vastitatis</name>
    <dbReference type="NCBI Taxonomy" id="1905142"/>
    <lineage>
        <taxon>Bacteria</taxon>
        <taxon>Bacillati</taxon>
        <taxon>Actinomycetota</taxon>
        <taxon>Actinomycetes</taxon>
        <taxon>Pseudonocardiales</taxon>
        <taxon>Pseudonocardiaceae</taxon>
        <taxon>Amycolatopsis</taxon>
    </lineage>
</organism>
<comment type="caution">
    <text evidence="1">The sequence shown here is derived from an EMBL/GenBank/DDBJ whole genome shotgun (WGS) entry which is preliminary data.</text>
</comment>
<dbReference type="Proteomes" id="UP000215199">
    <property type="component" value="Unassembled WGS sequence"/>
</dbReference>
<protein>
    <submittedName>
        <fullName evidence="1">Uncharacterized protein</fullName>
    </submittedName>
</protein>
<accession>A0A229SNA1</accession>
<dbReference type="EMBL" id="NMUL01000060">
    <property type="protein sequence ID" value="OXM60497.1"/>
    <property type="molecule type" value="Genomic_DNA"/>
</dbReference>
<dbReference type="AlphaFoldDB" id="A0A229SNA1"/>
<sequence>MEDLVPLVVVLDVQAVLGTQTVEILVQSALVAAERPDEIFRCGTGLGAGEQFRDKALSGGPLKGAFLVISDEPHLAVEEFDTGDVHVDSQRSEVVSHWSSLTGPSL</sequence>
<evidence type="ECO:0000313" key="1">
    <source>
        <dbReference type="EMBL" id="OXM60497.1"/>
    </source>
</evidence>
<name>A0A229SNA1_9PSEU</name>
<gene>
    <name evidence="1" type="ORF">CF165_42515</name>
</gene>
<reference evidence="2" key="1">
    <citation type="submission" date="2017-07" db="EMBL/GenBank/DDBJ databases">
        <title>Comparative genome mining reveals phylogenetic distribution patterns of secondary metabolites in Amycolatopsis.</title>
        <authorList>
            <person name="Adamek M."/>
            <person name="Alanjary M."/>
            <person name="Sales-Ortells H."/>
            <person name="Goodfellow M."/>
            <person name="Bull A.T."/>
            <person name="Kalinowski J."/>
            <person name="Ziemert N."/>
        </authorList>
    </citation>
    <scope>NUCLEOTIDE SEQUENCE [LARGE SCALE GENOMIC DNA]</scope>
    <source>
        <strain evidence="2">H5</strain>
    </source>
</reference>